<reference evidence="1 2" key="1">
    <citation type="submission" date="2023-03" db="EMBL/GenBank/DDBJ databases">
        <title>YIM 133296 draft genome.</title>
        <authorList>
            <person name="Xiong L."/>
        </authorList>
    </citation>
    <scope>NUCLEOTIDE SEQUENCE [LARGE SCALE GENOMIC DNA]</scope>
    <source>
        <strain evidence="1 2">YIM 133296</strain>
    </source>
</reference>
<dbReference type="RefSeq" id="WP_277192922.1">
    <property type="nucleotide sequence ID" value="NZ_JAROAV010000037.1"/>
</dbReference>
<keyword evidence="2" id="KW-1185">Reference proteome</keyword>
<gene>
    <name evidence="1" type="ORF">P4R38_15275</name>
</gene>
<dbReference type="Proteomes" id="UP001528912">
    <property type="component" value="Unassembled WGS sequence"/>
</dbReference>
<protein>
    <submittedName>
        <fullName evidence="1">Uncharacterized protein</fullName>
    </submittedName>
</protein>
<evidence type="ECO:0000313" key="1">
    <source>
        <dbReference type="EMBL" id="MDF8265609.1"/>
    </source>
</evidence>
<proteinExistence type="predicted"/>
<organism evidence="1 2">
    <name type="scientific">Luteipulveratus flavus</name>
    <dbReference type="NCBI Taxonomy" id="3031728"/>
    <lineage>
        <taxon>Bacteria</taxon>
        <taxon>Bacillati</taxon>
        <taxon>Actinomycetota</taxon>
        <taxon>Actinomycetes</taxon>
        <taxon>Micrococcales</taxon>
        <taxon>Dermacoccaceae</taxon>
        <taxon>Luteipulveratus</taxon>
    </lineage>
</organism>
<dbReference type="EMBL" id="JAROAV010000037">
    <property type="protein sequence ID" value="MDF8265609.1"/>
    <property type="molecule type" value="Genomic_DNA"/>
</dbReference>
<sequence length="169" mass="18577">MRARIVGYLVIVAVLVIGGVAARAYAREADGHPVDPAAKLTQEQAAARLGLGGVSWRSRGHCTAWYGPTCTSLEQINESTVVGLVALRRASKCPVVVTAGTEVGHHDDEDQHRRGRQVSLQRSPCLQLHLRDATVVETRRGSPVAWETERGVSFRLEGRRTYEVRFPVR</sequence>
<accession>A0ABT6C9M6</accession>
<name>A0ABT6C9M6_9MICO</name>
<comment type="caution">
    <text evidence="1">The sequence shown here is derived from an EMBL/GenBank/DDBJ whole genome shotgun (WGS) entry which is preliminary data.</text>
</comment>
<evidence type="ECO:0000313" key="2">
    <source>
        <dbReference type="Proteomes" id="UP001528912"/>
    </source>
</evidence>